<protein>
    <recommendedName>
        <fullName evidence="3">Right handed beta helix domain-containing protein</fullName>
    </recommendedName>
</protein>
<evidence type="ECO:0000313" key="1">
    <source>
        <dbReference type="EMBL" id="CAI9586644.1"/>
    </source>
</evidence>
<sequence length="67" mass="7333">NGVTVIRDSGIGVVVIRDTVICDAVIRNTVVTGSTGLVTLYCCYGDQIQRLVALRYSARDQRCPMTR</sequence>
<comment type="caution">
    <text evidence="1">The sequence shown here is derived from an EMBL/GenBank/DDBJ whole genome shotgun (WGS) entry which is preliminary data.</text>
</comment>
<organism evidence="1 2">
    <name type="scientific">Staurois parvus</name>
    <dbReference type="NCBI Taxonomy" id="386267"/>
    <lineage>
        <taxon>Eukaryota</taxon>
        <taxon>Metazoa</taxon>
        <taxon>Chordata</taxon>
        <taxon>Craniata</taxon>
        <taxon>Vertebrata</taxon>
        <taxon>Euteleostomi</taxon>
        <taxon>Amphibia</taxon>
        <taxon>Batrachia</taxon>
        <taxon>Anura</taxon>
        <taxon>Neobatrachia</taxon>
        <taxon>Ranoidea</taxon>
        <taxon>Ranidae</taxon>
        <taxon>Staurois</taxon>
    </lineage>
</organism>
<dbReference type="EMBL" id="CATNWA010015770">
    <property type="protein sequence ID" value="CAI9586644.1"/>
    <property type="molecule type" value="Genomic_DNA"/>
</dbReference>
<keyword evidence="2" id="KW-1185">Reference proteome</keyword>
<gene>
    <name evidence="1" type="ORF">SPARVUS_LOCUS10402555</name>
</gene>
<name>A0ABN9EPA9_9NEOB</name>
<feature type="non-terminal residue" evidence="1">
    <location>
        <position position="1"/>
    </location>
</feature>
<evidence type="ECO:0000313" key="2">
    <source>
        <dbReference type="Proteomes" id="UP001162483"/>
    </source>
</evidence>
<dbReference type="Proteomes" id="UP001162483">
    <property type="component" value="Unassembled WGS sequence"/>
</dbReference>
<accession>A0ABN9EPA9</accession>
<reference evidence="1" key="1">
    <citation type="submission" date="2023-05" db="EMBL/GenBank/DDBJ databases">
        <authorList>
            <person name="Stuckert A."/>
        </authorList>
    </citation>
    <scope>NUCLEOTIDE SEQUENCE</scope>
</reference>
<proteinExistence type="predicted"/>
<evidence type="ECO:0008006" key="3">
    <source>
        <dbReference type="Google" id="ProtNLM"/>
    </source>
</evidence>